<dbReference type="Proteomes" id="UP000249746">
    <property type="component" value="Unassembled WGS sequence"/>
</dbReference>
<comment type="subcellular location">
    <subcellularLocation>
        <location evidence="1">Cell inner membrane</location>
        <topology evidence="1">Single-pass type II membrane protein</topology>
    </subcellularLocation>
    <subcellularLocation>
        <location evidence="10">Cell membrane</location>
        <topology evidence="10">Single-pass type II membrane protein</topology>
    </subcellularLocation>
</comment>
<evidence type="ECO:0000256" key="10">
    <source>
        <dbReference type="RuleBase" id="RU003879"/>
    </source>
</evidence>
<dbReference type="EMBL" id="NBIU01000020">
    <property type="protein sequence ID" value="PZT47818.1"/>
    <property type="molecule type" value="Genomic_DNA"/>
</dbReference>
<evidence type="ECO:0000256" key="11">
    <source>
        <dbReference type="SAM" id="Phobius"/>
    </source>
</evidence>
<keyword evidence="8 11" id="KW-1133">Transmembrane helix</keyword>
<reference evidence="12 13" key="1">
    <citation type="submission" date="2017-03" db="EMBL/GenBank/DDBJ databases">
        <title>Genomic and clinical evidence uncovers the enterohepatic species Helicobacter valdiviensis as a potential human intestinal pathogen.</title>
        <authorList>
            <person name="Fresia P."/>
            <person name="Jara R."/>
            <person name="Sierra R."/>
            <person name="Ferres I."/>
            <person name="Greif G."/>
            <person name="Iraola G."/>
            <person name="Collado L."/>
        </authorList>
    </citation>
    <scope>NUCLEOTIDE SEQUENCE [LARGE SCALE GENOMIC DNA]</scope>
    <source>
        <strain evidence="12 13">WBE14</strain>
    </source>
</reference>
<dbReference type="AlphaFoldDB" id="A0A2W6MX72"/>
<evidence type="ECO:0000256" key="9">
    <source>
        <dbReference type="ARBA" id="ARBA00023136"/>
    </source>
</evidence>
<keyword evidence="13" id="KW-1185">Reference proteome</keyword>
<dbReference type="GO" id="GO:0022857">
    <property type="term" value="F:transmembrane transporter activity"/>
    <property type="evidence" value="ECO:0007669"/>
    <property type="project" value="InterPro"/>
</dbReference>
<dbReference type="PANTHER" id="PTHR30558:SF12">
    <property type="entry name" value="BIOPOLYMER TRANSPORT PROTEIN EXBD"/>
    <property type="match status" value="1"/>
</dbReference>
<evidence type="ECO:0000256" key="3">
    <source>
        <dbReference type="ARBA" id="ARBA00022448"/>
    </source>
</evidence>
<dbReference type="OrthoDB" id="14324at2"/>
<protein>
    <submittedName>
        <fullName evidence="12">Biopolymer transporter ExbD</fullName>
    </submittedName>
</protein>
<dbReference type="GO" id="GO:0015031">
    <property type="term" value="P:protein transport"/>
    <property type="evidence" value="ECO:0007669"/>
    <property type="project" value="UniProtKB-KW"/>
</dbReference>
<dbReference type="GO" id="GO:0005886">
    <property type="term" value="C:plasma membrane"/>
    <property type="evidence" value="ECO:0007669"/>
    <property type="project" value="UniProtKB-SubCell"/>
</dbReference>
<dbReference type="InterPro" id="IPR003400">
    <property type="entry name" value="ExbD"/>
</dbReference>
<organism evidence="12 13">
    <name type="scientific">Helicobacter valdiviensis</name>
    <dbReference type="NCBI Taxonomy" id="1458358"/>
    <lineage>
        <taxon>Bacteria</taxon>
        <taxon>Pseudomonadati</taxon>
        <taxon>Campylobacterota</taxon>
        <taxon>Epsilonproteobacteria</taxon>
        <taxon>Campylobacterales</taxon>
        <taxon>Helicobacteraceae</taxon>
        <taxon>Helicobacter</taxon>
    </lineage>
</organism>
<keyword evidence="3 10" id="KW-0813">Transport</keyword>
<evidence type="ECO:0000256" key="4">
    <source>
        <dbReference type="ARBA" id="ARBA00022475"/>
    </source>
</evidence>
<evidence type="ECO:0000313" key="12">
    <source>
        <dbReference type="EMBL" id="PZT47818.1"/>
    </source>
</evidence>
<evidence type="ECO:0000256" key="7">
    <source>
        <dbReference type="ARBA" id="ARBA00022927"/>
    </source>
</evidence>
<comment type="caution">
    <text evidence="12">The sequence shown here is derived from an EMBL/GenBank/DDBJ whole genome shotgun (WGS) entry which is preliminary data.</text>
</comment>
<proteinExistence type="inferred from homology"/>
<comment type="similarity">
    <text evidence="2 10">Belongs to the ExbD/TolR family.</text>
</comment>
<keyword evidence="7 10" id="KW-0653">Protein transport</keyword>
<keyword evidence="4" id="KW-1003">Cell membrane</keyword>
<name>A0A2W6MX72_9HELI</name>
<evidence type="ECO:0000256" key="2">
    <source>
        <dbReference type="ARBA" id="ARBA00005811"/>
    </source>
</evidence>
<dbReference type="RefSeq" id="WP_111230084.1">
    <property type="nucleotide sequence ID" value="NZ_NBIU01000020.1"/>
</dbReference>
<gene>
    <name evidence="12" type="ORF">B6S12_06950</name>
</gene>
<evidence type="ECO:0000256" key="8">
    <source>
        <dbReference type="ARBA" id="ARBA00022989"/>
    </source>
</evidence>
<evidence type="ECO:0000256" key="1">
    <source>
        <dbReference type="ARBA" id="ARBA00004249"/>
    </source>
</evidence>
<dbReference type="PANTHER" id="PTHR30558">
    <property type="entry name" value="EXBD MEMBRANE COMPONENT OF PMF-DRIVEN MACROMOLECULE IMPORT SYSTEM"/>
    <property type="match status" value="1"/>
</dbReference>
<dbReference type="Gene3D" id="3.30.420.270">
    <property type="match status" value="1"/>
</dbReference>
<evidence type="ECO:0000313" key="13">
    <source>
        <dbReference type="Proteomes" id="UP000249746"/>
    </source>
</evidence>
<sequence length="133" mass="15190">MKRFRRMDSINIVPFIDIMLVLLVIVLTSATFIAQGKIPITLPKAEGSSKIDKPLKDVEITISQKGEYFFDKNLSSLEEIKAKLLQMPKETPILLRGDSKSYFEQFIALVGMLNEIEYNNVDVQVQQIEQKGR</sequence>
<feature type="transmembrane region" description="Helical" evidence="11">
    <location>
        <begin position="12"/>
        <end position="34"/>
    </location>
</feature>
<accession>A0A2W6MX72</accession>
<dbReference type="Pfam" id="PF02472">
    <property type="entry name" value="ExbD"/>
    <property type="match status" value="1"/>
</dbReference>
<keyword evidence="5" id="KW-0997">Cell inner membrane</keyword>
<evidence type="ECO:0000256" key="5">
    <source>
        <dbReference type="ARBA" id="ARBA00022519"/>
    </source>
</evidence>
<evidence type="ECO:0000256" key="6">
    <source>
        <dbReference type="ARBA" id="ARBA00022692"/>
    </source>
</evidence>
<keyword evidence="6 10" id="KW-0812">Transmembrane</keyword>
<keyword evidence="9 11" id="KW-0472">Membrane</keyword>